<evidence type="ECO:0000313" key="1">
    <source>
        <dbReference type="EMBL" id="QDV18616.1"/>
    </source>
</evidence>
<sequence>MVSLSFQAVIIATTLKAGGSGDRLEGNHSGTVTFDQLNHLADPVIFSVLVYTFSLATNLKNHVVE</sequence>
<dbReference type="AlphaFoldDB" id="A0A518FQJ2"/>
<name>A0A518FQJ2_9PLAN</name>
<evidence type="ECO:0000313" key="2">
    <source>
        <dbReference type="Proteomes" id="UP000320839"/>
    </source>
</evidence>
<protein>
    <submittedName>
        <fullName evidence="1">Uncharacterized protein</fullName>
    </submittedName>
</protein>
<proteinExistence type="predicted"/>
<dbReference type="Proteomes" id="UP000320839">
    <property type="component" value="Chromosome"/>
</dbReference>
<accession>A0A518FQJ2</accession>
<reference evidence="1 2" key="1">
    <citation type="submission" date="2019-02" db="EMBL/GenBank/DDBJ databases">
        <title>Deep-cultivation of Planctomycetes and their phenomic and genomic characterization uncovers novel biology.</title>
        <authorList>
            <person name="Wiegand S."/>
            <person name="Jogler M."/>
            <person name="Boedeker C."/>
            <person name="Pinto D."/>
            <person name="Vollmers J."/>
            <person name="Rivas-Marin E."/>
            <person name="Kohn T."/>
            <person name="Peeters S.H."/>
            <person name="Heuer A."/>
            <person name="Rast P."/>
            <person name="Oberbeckmann S."/>
            <person name="Bunk B."/>
            <person name="Jeske O."/>
            <person name="Meyerdierks A."/>
            <person name="Storesund J.E."/>
            <person name="Kallscheuer N."/>
            <person name="Luecker S."/>
            <person name="Lage O.M."/>
            <person name="Pohl T."/>
            <person name="Merkel B.J."/>
            <person name="Hornburger P."/>
            <person name="Mueller R.-W."/>
            <person name="Bruemmer F."/>
            <person name="Labrenz M."/>
            <person name="Spormann A.M."/>
            <person name="Op den Camp H."/>
            <person name="Overmann J."/>
            <person name="Amann R."/>
            <person name="Jetten M.S.M."/>
            <person name="Mascher T."/>
            <person name="Medema M.H."/>
            <person name="Devos D.P."/>
            <person name="Kaster A.-K."/>
            <person name="Ovreas L."/>
            <person name="Rohde M."/>
            <person name="Galperin M.Y."/>
            <person name="Jogler C."/>
        </authorList>
    </citation>
    <scope>NUCLEOTIDE SEQUENCE [LARGE SCALE GENOMIC DNA]</scope>
    <source>
        <strain evidence="1 2">Pan153</strain>
    </source>
</reference>
<gene>
    <name evidence="1" type="ORF">Pan153_32750</name>
</gene>
<organism evidence="1 2">
    <name type="scientific">Gimesia panareensis</name>
    <dbReference type="NCBI Taxonomy" id="2527978"/>
    <lineage>
        <taxon>Bacteria</taxon>
        <taxon>Pseudomonadati</taxon>
        <taxon>Planctomycetota</taxon>
        <taxon>Planctomycetia</taxon>
        <taxon>Planctomycetales</taxon>
        <taxon>Planctomycetaceae</taxon>
        <taxon>Gimesia</taxon>
    </lineage>
</organism>
<dbReference type="EMBL" id="CP036317">
    <property type="protein sequence ID" value="QDV18616.1"/>
    <property type="molecule type" value="Genomic_DNA"/>
</dbReference>